<keyword evidence="7" id="KW-0812">Transmembrane</keyword>
<dbReference type="SUPFAM" id="SSF57850">
    <property type="entry name" value="RING/U-box"/>
    <property type="match status" value="1"/>
</dbReference>
<keyword evidence="4" id="KW-0862">Zinc</keyword>
<keyword evidence="2" id="KW-0479">Metal-binding</keyword>
<dbReference type="Pfam" id="PF13639">
    <property type="entry name" value="zf-RING_2"/>
    <property type="match status" value="1"/>
</dbReference>
<dbReference type="SMART" id="SM00184">
    <property type="entry name" value="RING"/>
    <property type="match status" value="1"/>
</dbReference>
<keyword evidence="5 7" id="KW-0472">Membrane</keyword>
<dbReference type="GO" id="GO:0008270">
    <property type="term" value="F:zinc ion binding"/>
    <property type="evidence" value="ECO:0007669"/>
    <property type="project" value="UniProtKB-KW"/>
</dbReference>
<proteinExistence type="predicted"/>
<sequence>MEFCAHRPPSSASLTSRVGCLTRRIKETFCYAVYALFAFCFALVGTLVGAIAGAIAGAPSGQRTEIGFLRGAAVGAMSGAVFSVQVYESSLMLLRLDGSGFECLLYLIDAIRSLSISERFDLEMLNTVQQTLMGASSIFEENPNILDMVESGGLPEDSIENIPTVIMDTNSFVDASGHRASCSVCLQEFLLDETVRSLPRCHHMFHLPCIHKWLLMHGSCPLCRRNL</sequence>
<evidence type="ECO:0000313" key="10">
    <source>
        <dbReference type="Proteomes" id="UP001345219"/>
    </source>
</evidence>
<organism evidence="9 10">
    <name type="scientific">Trapa incisa</name>
    <dbReference type="NCBI Taxonomy" id="236973"/>
    <lineage>
        <taxon>Eukaryota</taxon>
        <taxon>Viridiplantae</taxon>
        <taxon>Streptophyta</taxon>
        <taxon>Embryophyta</taxon>
        <taxon>Tracheophyta</taxon>
        <taxon>Spermatophyta</taxon>
        <taxon>Magnoliopsida</taxon>
        <taxon>eudicotyledons</taxon>
        <taxon>Gunneridae</taxon>
        <taxon>Pentapetalae</taxon>
        <taxon>rosids</taxon>
        <taxon>malvids</taxon>
        <taxon>Myrtales</taxon>
        <taxon>Lythraceae</taxon>
        <taxon>Trapa</taxon>
    </lineage>
</organism>
<evidence type="ECO:0000256" key="6">
    <source>
        <dbReference type="PROSITE-ProRule" id="PRU00175"/>
    </source>
</evidence>
<dbReference type="PROSITE" id="PS50089">
    <property type="entry name" value="ZF_RING_2"/>
    <property type="match status" value="1"/>
</dbReference>
<dbReference type="InterPro" id="IPR013083">
    <property type="entry name" value="Znf_RING/FYVE/PHD"/>
</dbReference>
<dbReference type="AlphaFoldDB" id="A0AAN7L2B5"/>
<protein>
    <recommendedName>
        <fullName evidence="8">RING-type domain-containing protein</fullName>
    </recommendedName>
</protein>
<dbReference type="GO" id="GO:0016020">
    <property type="term" value="C:membrane"/>
    <property type="evidence" value="ECO:0007669"/>
    <property type="project" value="UniProtKB-SubCell"/>
</dbReference>
<dbReference type="Proteomes" id="UP001345219">
    <property type="component" value="Chromosome 13"/>
</dbReference>
<evidence type="ECO:0000256" key="1">
    <source>
        <dbReference type="ARBA" id="ARBA00004370"/>
    </source>
</evidence>
<evidence type="ECO:0000259" key="8">
    <source>
        <dbReference type="PROSITE" id="PS50089"/>
    </source>
</evidence>
<keyword evidence="7" id="KW-1133">Transmembrane helix</keyword>
<keyword evidence="10" id="KW-1185">Reference proteome</keyword>
<evidence type="ECO:0000256" key="7">
    <source>
        <dbReference type="SAM" id="Phobius"/>
    </source>
</evidence>
<name>A0AAN7L2B5_9MYRT</name>
<reference evidence="9 10" key="1">
    <citation type="journal article" date="2023" name="Hortic Res">
        <title>Pangenome of water caltrop reveals structural variations and asymmetric subgenome divergence after allopolyploidization.</title>
        <authorList>
            <person name="Zhang X."/>
            <person name="Chen Y."/>
            <person name="Wang L."/>
            <person name="Yuan Y."/>
            <person name="Fang M."/>
            <person name="Shi L."/>
            <person name="Lu R."/>
            <person name="Comes H.P."/>
            <person name="Ma Y."/>
            <person name="Chen Y."/>
            <person name="Huang G."/>
            <person name="Zhou Y."/>
            <person name="Zheng Z."/>
            <person name="Qiu Y."/>
        </authorList>
    </citation>
    <scope>NUCLEOTIDE SEQUENCE [LARGE SCALE GENOMIC DNA]</scope>
    <source>
        <tissue evidence="9">Roots</tissue>
    </source>
</reference>
<keyword evidence="3 6" id="KW-0863">Zinc-finger</keyword>
<accession>A0AAN7L2B5</accession>
<comment type="caution">
    <text evidence="9">The sequence shown here is derived from an EMBL/GenBank/DDBJ whole genome shotgun (WGS) entry which is preliminary data.</text>
</comment>
<dbReference type="EMBL" id="JAXIOK010000001">
    <property type="protein sequence ID" value="KAK4780928.1"/>
    <property type="molecule type" value="Genomic_DNA"/>
</dbReference>
<feature type="domain" description="RING-type" evidence="8">
    <location>
        <begin position="182"/>
        <end position="224"/>
    </location>
</feature>
<evidence type="ECO:0000256" key="5">
    <source>
        <dbReference type="ARBA" id="ARBA00023136"/>
    </source>
</evidence>
<dbReference type="Gene3D" id="3.30.40.10">
    <property type="entry name" value="Zinc/RING finger domain, C3HC4 (zinc finger)"/>
    <property type="match status" value="1"/>
</dbReference>
<evidence type="ECO:0000256" key="3">
    <source>
        <dbReference type="ARBA" id="ARBA00022771"/>
    </source>
</evidence>
<gene>
    <name evidence="9" type="ORF">SAY87_017034</name>
</gene>
<feature type="transmembrane region" description="Helical" evidence="7">
    <location>
        <begin position="31"/>
        <end position="56"/>
    </location>
</feature>
<dbReference type="PANTHER" id="PTHR46151">
    <property type="entry name" value="NEP1-INTERACTING PROTEIN-LIKE 2"/>
    <property type="match status" value="1"/>
</dbReference>
<evidence type="ECO:0000256" key="2">
    <source>
        <dbReference type="ARBA" id="ARBA00022723"/>
    </source>
</evidence>
<evidence type="ECO:0000313" key="9">
    <source>
        <dbReference type="EMBL" id="KAK4780928.1"/>
    </source>
</evidence>
<comment type="subcellular location">
    <subcellularLocation>
        <location evidence="1">Membrane</location>
    </subcellularLocation>
</comment>
<dbReference type="InterPro" id="IPR001841">
    <property type="entry name" value="Znf_RING"/>
</dbReference>
<evidence type="ECO:0000256" key="4">
    <source>
        <dbReference type="ARBA" id="ARBA00022833"/>
    </source>
</evidence>
<dbReference type="PANTHER" id="PTHR46151:SF7">
    <property type="entry name" value="NEP1-INTERACTING PROTEIN 1"/>
    <property type="match status" value="1"/>
</dbReference>